<organism evidence="4 5">
    <name type="scientific">Trapa natans</name>
    <name type="common">Water chestnut</name>
    <dbReference type="NCBI Taxonomy" id="22666"/>
    <lineage>
        <taxon>Eukaryota</taxon>
        <taxon>Viridiplantae</taxon>
        <taxon>Streptophyta</taxon>
        <taxon>Embryophyta</taxon>
        <taxon>Tracheophyta</taxon>
        <taxon>Spermatophyta</taxon>
        <taxon>Magnoliopsida</taxon>
        <taxon>eudicotyledons</taxon>
        <taxon>Gunneridae</taxon>
        <taxon>Pentapetalae</taxon>
        <taxon>rosids</taxon>
        <taxon>malvids</taxon>
        <taxon>Myrtales</taxon>
        <taxon>Lythraceae</taxon>
        <taxon>Trapa</taxon>
    </lineage>
</organism>
<dbReference type="InterPro" id="IPR004330">
    <property type="entry name" value="FAR1_DNA_bnd_dom"/>
</dbReference>
<proteinExistence type="predicted"/>
<feature type="coiled-coil region" evidence="1">
    <location>
        <begin position="181"/>
        <end position="208"/>
    </location>
</feature>
<reference evidence="4 5" key="1">
    <citation type="journal article" date="2023" name="Hortic Res">
        <title>Pangenome of water caltrop reveals structural variations and asymmetric subgenome divergence after allopolyploidization.</title>
        <authorList>
            <person name="Zhang X."/>
            <person name="Chen Y."/>
            <person name="Wang L."/>
            <person name="Yuan Y."/>
            <person name="Fang M."/>
            <person name="Shi L."/>
            <person name="Lu R."/>
            <person name="Comes H.P."/>
            <person name="Ma Y."/>
            <person name="Chen Y."/>
            <person name="Huang G."/>
            <person name="Zhou Y."/>
            <person name="Zheng Z."/>
            <person name="Qiu Y."/>
        </authorList>
    </citation>
    <scope>NUCLEOTIDE SEQUENCE [LARGE SCALE GENOMIC DNA]</scope>
    <source>
        <strain evidence="4">F231</strain>
    </source>
</reference>
<accession>A0AAN7RB44</accession>
<evidence type="ECO:0000313" key="5">
    <source>
        <dbReference type="Proteomes" id="UP001346149"/>
    </source>
</evidence>
<evidence type="ECO:0000256" key="2">
    <source>
        <dbReference type="SAM" id="MobiDB-lite"/>
    </source>
</evidence>
<evidence type="ECO:0000313" key="4">
    <source>
        <dbReference type="EMBL" id="KAK4794930.1"/>
    </source>
</evidence>
<protein>
    <recommendedName>
        <fullName evidence="3">FAR1 domain-containing protein</fullName>
    </recommendedName>
</protein>
<dbReference type="Pfam" id="PF03101">
    <property type="entry name" value="FAR1"/>
    <property type="match status" value="1"/>
</dbReference>
<gene>
    <name evidence="4" type="ORF">SAY86_012924</name>
</gene>
<dbReference type="PANTHER" id="PTHR46328">
    <property type="entry name" value="FAR-RED IMPAIRED RESPONSIVE (FAR1) FAMILY PROTEIN-RELATED"/>
    <property type="match status" value="1"/>
</dbReference>
<dbReference type="AlphaFoldDB" id="A0AAN7RB44"/>
<dbReference type="EMBL" id="JAXQNO010000007">
    <property type="protein sequence ID" value="KAK4794930.1"/>
    <property type="molecule type" value="Genomic_DNA"/>
</dbReference>
<feature type="domain" description="FAR1" evidence="3">
    <location>
        <begin position="51"/>
        <end position="140"/>
    </location>
</feature>
<keyword evidence="1" id="KW-0175">Coiled coil</keyword>
<sequence length="271" mass="30815">MLGLISDSVAVDLDKGTLEASANEQKAEPHEDASLEPFVGMEFDSEDSAREFYLEYARRVGFVVRVMQRRQSGLDGRTLARRLGCNKQGFSPNQRGDIEPGKKPRSSTREGCNATILVKMEKSRKWVVSRFVKEHNHPLAAPVTRLSTVVDKDRRINFLRSEIERQDQLCGSYRDQLLNFMNIVEQQNEELSLKLQGVVENIKKLESEMLMYSRHRLRSFQSCGCIEISSQCIRIGWVLRKQVKISSVRAKTGPTGLEVVSLVLQIDLEPC</sequence>
<evidence type="ECO:0000256" key="1">
    <source>
        <dbReference type="SAM" id="Coils"/>
    </source>
</evidence>
<evidence type="ECO:0000259" key="3">
    <source>
        <dbReference type="Pfam" id="PF03101"/>
    </source>
</evidence>
<dbReference type="PANTHER" id="PTHR46328:SF7">
    <property type="entry name" value="FAR-RED IMPAIRED RESPONSIVE (FAR1) FAMILY PROTEIN"/>
    <property type="match status" value="1"/>
</dbReference>
<keyword evidence="5" id="KW-1185">Reference proteome</keyword>
<comment type="caution">
    <text evidence="4">The sequence shown here is derived from an EMBL/GenBank/DDBJ whole genome shotgun (WGS) entry which is preliminary data.</text>
</comment>
<name>A0AAN7RB44_TRANT</name>
<dbReference type="Proteomes" id="UP001346149">
    <property type="component" value="Unassembled WGS sequence"/>
</dbReference>
<feature type="region of interest" description="Disordered" evidence="2">
    <location>
        <begin position="85"/>
        <end position="110"/>
    </location>
</feature>